<dbReference type="PANTHER" id="PTHR11941">
    <property type="entry name" value="ENOYL-COA HYDRATASE-RELATED"/>
    <property type="match status" value="1"/>
</dbReference>
<evidence type="ECO:0000313" key="3">
    <source>
        <dbReference type="EMBL" id="QWZ07402.1"/>
    </source>
</evidence>
<evidence type="ECO:0000313" key="4">
    <source>
        <dbReference type="Proteomes" id="UP000683575"/>
    </source>
</evidence>
<proteinExistence type="inferred from homology"/>
<gene>
    <name evidence="3" type="ORF">KRR39_18380</name>
</gene>
<dbReference type="InterPro" id="IPR001753">
    <property type="entry name" value="Enoyl-CoA_hydra/iso"/>
</dbReference>
<dbReference type="NCBIfam" id="NF004525">
    <property type="entry name" value="PRK05870.1"/>
    <property type="match status" value="1"/>
</dbReference>
<reference evidence="3" key="1">
    <citation type="submission" date="2021-06" db="EMBL/GenBank/DDBJ databases">
        <title>Complete genome sequence of Nocardioides sp. G188.</title>
        <authorList>
            <person name="Im W.-T."/>
        </authorList>
    </citation>
    <scope>NUCLEOTIDE SEQUENCE</scope>
    <source>
        <strain evidence="3">G188</strain>
    </source>
</reference>
<dbReference type="RefSeq" id="WP_216938913.1">
    <property type="nucleotide sequence ID" value="NZ_CP077062.1"/>
</dbReference>
<protein>
    <submittedName>
        <fullName evidence="3">Enoyl-CoA hydratase</fullName>
        <ecNumber evidence="3">4.2.1.17</ecNumber>
    </submittedName>
</protein>
<dbReference type="Pfam" id="PF00378">
    <property type="entry name" value="ECH_1"/>
    <property type="match status" value="1"/>
</dbReference>
<comment type="similarity">
    <text evidence="1 2">Belongs to the enoyl-CoA hydratase/isomerase family.</text>
</comment>
<dbReference type="PANTHER" id="PTHR11941:SF54">
    <property type="entry name" value="ENOYL-COA HYDRATASE, MITOCHONDRIAL"/>
    <property type="match status" value="1"/>
</dbReference>
<dbReference type="PROSITE" id="PS00166">
    <property type="entry name" value="ENOYL_COA_HYDRATASE"/>
    <property type="match status" value="1"/>
</dbReference>
<dbReference type="InterPro" id="IPR018376">
    <property type="entry name" value="Enoyl-CoA_hyd/isom_CS"/>
</dbReference>
<dbReference type="EMBL" id="CP077062">
    <property type="protein sequence ID" value="QWZ07402.1"/>
    <property type="molecule type" value="Genomic_DNA"/>
</dbReference>
<evidence type="ECO:0000256" key="1">
    <source>
        <dbReference type="ARBA" id="ARBA00005254"/>
    </source>
</evidence>
<dbReference type="GO" id="GO:0006635">
    <property type="term" value="P:fatty acid beta-oxidation"/>
    <property type="evidence" value="ECO:0007669"/>
    <property type="project" value="TreeGrafter"/>
</dbReference>
<accession>A0A975XZG1</accession>
<keyword evidence="4" id="KW-1185">Reference proteome</keyword>
<dbReference type="GO" id="GO:0004300">
    <property type="term" value="F:enoyl-CoA hydratase activity"/>
    <property type="evidence" value="ECO:0007669"/>
    <property type="project" value="UniProtKB-EC"/>
</dbReference>
<dbReference type="AlphaFoldDB" id="A0A975XZG1"/>
<dbReference type="CDD" id="cd06558">
    <property type="entry name" value="crotonase-like"/>
    <property type="match status" value="1"/>
</dbReference>
<evidence type="ECO:0000256" key="2">
    <source>
        <dbReference type="RuleBase" id="RU003707"/>
    </source>
</evidence>
<dbReference type="Proteomes" id="UP000683575">
    <property type="component" value="Chromosome"/>
</dbReference>
<dbReference type="KEGG" id="nps:KRR39_18380"/>
<name>A0A975XZG1_9ACTN</name>
<dbReference type="EC" id="4.2.1.17" evidence="3"/>
<keyword evidence="3" id="KW-0456">Lyase</keyword>
<sequence length="250" mass="26247">MSKVRLTSEDGGLRVLTLNDPDKRNVIDDEMRAALVESVAAVRADPAATALVVTGAGTAFCAGADLPAIFGGSDRSVATLRDDLHKVYESFLVLRSLTIPTIAAVQGPAVGAGLNLAMVCDIRIAGPRASFAATFSRIGLHPGGGCTWFLVQALGEQRALKLLLDGGSVSGPDAVEAGLAVALEEDPLAAALELGRRYAAMDSQLSRDIKRAVRTAARDGFEATLELESWAQASSATKPAVHDFMDRFRK</sequence>
<organism evidence="3 4">
    <name type="scientific">Nocardioides panacis</name>
    <dbReference type="NCBI Taxonomy" id="2849501"/>
    <lineage>
        <taxon>Bacteria</taxon>
        <taxon>Bacillati</taxon>
        <taxon>Actinomycetota</taxon>
        <taxon>Actinomycetes</taxon>
        <taxon>Propionibacteriales</taxon>
        <taxon>Nocardioidaceae</taxon>
        <taxon>Nocardioides</taxon>
    </lineage>
</organism>